<evidence type="ECO:0000313" key="7">
    <source>
        <dbReference type="EMBL" id="MBC2398746.1"/>
    </source>
</evidence>
<dbReference type="AlphaFoldDB" id="A0A923ECE9"/>
<keyword evidence="8" id="KW-1185">Reference proteome</keyword>
<dbReference type="Gene3D" id="1.10.1740.10">
    <property type="match status" value="1"/>
</dbReference>
<evidence type="ECO:0000256" key="1">
    <source>
        <dbReference type="ARBA" id="ARBA00010641"/>
    </source>
</evidence>
<feature type="domain" description="RNA polymerase sigma-70 region 2" evidence="6">
    <location>
        <begin position="20"/>
        <end position="86"/>
    </location>
</feature>
<dbReference type="InterPro" id="IPR039425">
    <property type="entry name" value="RNA_pol_sigma-70-like"/>
</dbReference>
<reference evidence="7 8" key="1">
    <citation type="submission" date="2020-04" db="EMBL/GenBank/DDBJ databases">
        <title>Genomic insights into acetone-butanol-ethanol (ABE) fermentation by sequencing solventogenic clostridia strains.</title>
        <authorList>
            <person name="Brown S."/>
        </authorList>
    </citation>
    <scope>NUCLEOTIDE SEQUENCE [LARGE SCALE GENOMIC DNA]</scope>
    <source>
        <strain evidence="7 8">DJ011</strain>
    </source>
</reference>
<dbReference type="InterPro" id="IPR036388">
    <property type="entry name" value="WH-like_DNA-bd_sf"/>
</dbReference>
<dbReference type="InterPro" id="IPR013324">
    <property type="entry name" value="RNA_pol_sigma_r3/r4-like"/>
</dbReference>
<dbReference type="EMBL" id="JAAZWO010000017">
    <property type="protein sequence ID" value="MBC2398746.1"/>
    <property type="molecule type" value="Genomic_DNA"/>
</dbReference>
<dbReference type="RefSeq" id="WP_035150800.1">
    <property type="nucleotide sequence ID" value="NZ_JAAZWO010000017.1"/>
</dbReference>
<dbReference type="InterPro" id="IPR013325">
    <property type="entry name" value="RNA_pol_sigma_r2"/>
</dbReference>
<comment type="similarity">
    <text evidence="1">Belongs to the sigma-70 factor family. ECF subfamily.</text>
</comment>
<sequence length="182" mass="21691">MDEEIYSLIKNRNEKGMELLINEYASLIKAIVKKHLYNLPQHHEECINDVYLGIWNNIASFNKEKNILKNWIAAIAKYRAIDYKRKYLKTLEHIDISEVNIESDFTIEKEVLKNELDYETEEILKNLSLLDKQLFIKLFVREESIKEVSEEFNIKPSVIYNRVSRGKSKLRTLFPNIRRNNL</sequence>
<dbReference type="InterPro" id="IPR007627">
    <property type="entry name" value="RNA_pol_sigma70_r2"/>
</dbReference>
<keyword evidence="2" id="KW-0805">Transcription regulation</keyword>
<evidence type="ECO:0000313" key="8">
    <source>
        <dbReference type="Proteomes" id="UP000563151"/>
    </source>
</evidence>
<organism evidence="7 8">
    <name type="scientific">Clostridium tetanomorphum</name>
    <dbReference type="NCBI Taxonomy" id="1553"/>
    <lineage>
        <taxon>Bacteria</taxon>
        <taxon>Bacillati</taxon>
        <taxon>Bacillota</taxon>
        <taxon>Clostridia</taxon>
        <taxon>Eubacteriales</taxon>
        <taxon>Clostridiaceae</taxon>
        <taxon>Clostridium</taxon>
    </lineage>
</organism>
<keyword evidence="5" id="KW-0804">Transcription</keyword>
<keyword evidence="3" id="KW-0731">Sigma factor</keyword>
<comment type="caution">
    <text evidence="7">The sequence shown here is derived from an EMBL/GenBank/DDBJ whole genome shotgun (WGS) entry which is preliminary data.</text>
</comment>
<accession>A0A923ECE9</accession>
<dbReference type="InterPro" id="IPR014284">
    <property type="entry name" value="RNA_pol_sigma-70_dom"/>
</dbReference>
<dbReference type="GO" id="GO:0003677">
    <property type="term" value="F:DNA binding"/>
    <property type="evidence" value="ECO:0007669"/>
    <property type="project" value="UniProtKB-KW"/>
</dbReference>
<dbReference type="SUPFAM" id="SSF88659">
    <property type="entry name" value="Sigma3 and sigma4 domains of RNA polymerase sigma factors"/>
    <property type="match status" value="1"/>
</dbReference>
<dbReference type="SUPFAM" id="SSF88946">
    <property type="entry name" value="Sigma2 domain of RNA polymerase sigma factors"/>
    <property type="match status" value="1"/>
</dbReference>
<dbReference type="GO" id="GO:0016987">
    <property type="term" value="F:sigma factor activity"/>
    <property type="evidence" value="ECO:0007669"/>
    <property type="project" value="UniProtKB-KW"/>
</dbReference>
<dbReference type="Gene3D" id="1.10.10.10">
    <property type="entry name" value="Winged helix-like DNA-binding domain superfamily/Winged helix DNA-binding domain"/>
    <property type="match status" value="1"/>
</dbReference>
<proteinExistence type="inferred from homology"/>
<name>A0A923ECE9_CLOTT</name>
<dbReference type="Pfam" id="PF04542">
    <property type="entry name" value="Sigma70_r2"/>
    <property type="match status" value="1"/>
</dbReference>
<evidence type="ECO:0000256" key="5">
    <source>
        <dbReference type="ARBA" id="ARBA00023163"/>
    </source>
</evidence>
<evidence type="ECO:0000256" key="2">
    <source>
        <dbReference type="ARBA" id="ARBA00023015"/>
    </source>
</evidence>
<dbReference type="NCBIfam" id="TIGR02937">
    <property type="entry name" value="sigma70-ECF"/>
    <property type="match status" value="1"/>
</dbReference>
<evidence type="ECO:0000256" key="4">
    <source>
        <dbReference type="ARBA" id="ARBA00023125"/>
    </source>
</evidence>
<evidence type="ECO:0000259" key="6">
    <source>
        <dbReference type="Pfam" id="PF04542"/>
    </source>
</evidence>
<protein>
    <submittedName>
        <fullName evidence="7">Sigma-70 family RNA polymerase sigma factor</fullName>
    </submittedName>
</protein>
<dbReference type="PANTHER" id="PTHR43133:SF8">
    <property type="entry name" value="RNA POLYMERASE SIGMA FACTOR HI_1459-RELATED"/>
    <property type="match status" value="1"/>
</dbReference>
<gene>
    <name evidence="7" type="ORF">HGG79_13325</name>
</gene>
<evidence type="ECO:0000256" key="3">
    <source>
        <dbReference type="ARBA" id="ARBA00023082"/>
    </source>
</evidence>
<keyword evidence="4" id="KW-0238">DNA-binding</keyword>
<dbReference type="PANTHER" id="PTHR43133">
    <property type="entry name" value="RNA POLYMERASE ECF-TYPE SIGMA FACTO"/>
    <property type="match status" value="1"/>
</dbReference>
<dbReference type="GO" id="GO:0006352">
    <property type="term" value="P:DNA-templated transcription initiation"/>
    <property type="evidence" value="ECO:0007669"/>
    <property type="project" value="InterPro"/>
</dbReference>
<dbReference type="Proteomes" id="UP000563151">
    <property type="component" value="Unassembled WGS sequence"/>
</dbReference>